<dbReference type="PANTHER" id="PTHR46284:SF1">
    <property type="entry name" value="PROTEIN KINESIN LIGHT CHAIN-RELATED 2"/>
    <property type="match status" value="1"/>
</dbReference>
<comment type="caution">
    <text evidence="3">The sequence shown here is derived from an EMBL/GenBank/DDBJ whole genome shotgun (WGS) entry which is preliminary data.</text>
</comment>
<evidence type="ECO:0000313" key="3">
    <source>
        <dbReference type="EMBL" id="PSR87583.1"/>
    </source>
</evidence>
<feature type="region of interest" description="Disordered" evidence="2">
    <location>
        <begin position="170"/>
        <end position="189"/>
    </location>
</feature>
<dbReference type="OrthoDB" id="5986190at2759"/>
<dbReference type="SUPFAM" id="SSF48452">
    <property type="entry name" value="TPR-like"/>
    <property type="match status" value="3"/>
</dbReference>
<feature type="compositionally biased region" description="Basic and acidic residues" evidence="2">
    <location>
        <begin position="175"/>
        <end position="187"/>
    </location>
</feature>
<evidence type="ECO:0000313" key="4">
    <source>
        <dbReference type="Proteomes" id="UP000241394"/>
    </source>
</evidence>
<dbReference type="EMBL" id="NKQK01000027">
    <property type="protein sequence ID" value="PSR87583.1"/>
    <property type="molecule type" value="Genomic_DNA"/>
</dbReference>
<sequence length="705" mass="78040">MPELAMVGLNGDNLGREHSGNYMPQKEIFTERSPRSPLSTHSPESESIDLVLGRDIDASIEQLYLNVCEMESSDQSPSRLSFLSYGEESRIDSELRYYAGGGFGEVEITKEVVVEENEAFGNIVSDAQNGTTNNKFEIGNTSKTHVASARLFSKRLFRVPLDFEASRKLSPRSKSFRERPSGKRDAKTFSSKANPILGSQANPILGSHLLKQTRDLVSSGENPRKTLALALRAMKSFDDAIDKPNLELVMCLHVVAALYCSLGKYAEAIPFLERSIEIPVIDEGPNHALAKFAGCMQLGDTYTMLGQIENSLLCYTAGLEIQRQVLGENDPRFGETCRYVAEAHVQAFQFGEAEKLCNLALDNHKQKASPASPQEADDRRLLGLILDSKGDHEAALEHYVLASMAMAANGKEIEVASTDCNIGDSYLSLARYDEAIFSYQKSLTTFKSTKGENHPSVASVFVRLANLYNKIGKFRESKSYCEYALRIYAKPRPGIPSEEIASGLIDVSAIFESMNELERAIKLLRKALNVYGKLPGRQSTVAGIEAQMGVMYYMMGNYSDSYNSFKNAISKFRENGERKSPLFGVTLNQMGLACVQLCAINEAVGLFEEARSVLESEYGPDHHETLGVYSNLAATYDAMGRSGDAIEILEYVVGMRKEKLGTANPEVDDEKRRLAELLKEAGRVRNRQGRSLESLLDTNLQATWH</sequence>
<dbReference type="Pfam" id="PF13424">
    <property type="entry name" value="TPR_12"/>
    <property type="match status" value="2"/>
</dbReference>
<feature type="region of interest" description="Disordered" evidence="2">
    <location>
        <begin position="25"/>
        <end position="46"/>
    </location>
</feature>
<dbReference type="InterPro" id="IPR019734">
    <property type="entry name" value="TPR_rpt"/>
</dbReference>
<accession>A0A2R6P9A9</accession>
<dbReference type="Pfam" id="PF13374">
    <property type="entry name" value="TPR_10"/>
    <property type="match status" value="1"/>
</dbReference>
<dbReference type="Proteomes" id="UP000241394">
    <property type="component" value="Chromosome LG27"/>
</dbReference>
<keyword evidence="1" id="KW-0802">TPR repeat</keyword>
<dbReference type="InterPro" id="IPR011990">
    <property type="entry name" value="TPR-like_helical_dom_sf"/>
</dbReference>
<proteinExistence type="predicted"/>
<dbReference type="STRING" id="1590841.A0A2R6P9A9"/>
<dbReference type="InParanoid" id="A0A2R6P9A9"/>
<protein>
    <submittedName>
        <fullName evidence="3">Protein KINESIN LIGHT CHAIN-RELATED like</fullName>
    </submittedName>
</protein>
<evidence type="ECO:0000256" key="1">
    <source>
        <dbReference type="PROSITE-ProRule" id="PRU00339"/>
    </source>
</evidence>
<organism evidence="3 4">
    <name type="scientific">Actinidia chinensis var. chinensis</name>
    <name type="common">Chinese soft-hair kiwi</name>
    <dbReference type="NCBI Taxonomy" id="1590841"/>
    <lineage>
        <taxon>Eukaryota</taxon>
        <taxon>Viridiplantae</taxon>
        <taxon>Streptophyta</taxon>
        <taxon>Embryophyta</taxon>
        <taxon>Tracheophyta</taxon>
        <taxon>Spermatophyta</taxon>
        <taxon>Magnoliopsida</taxon>
        <taxon>eudicotyledons</taxon>
        <taxon>Gunneridae</taxon>
        <taxon>Pentapetalae</taxon>
        <taxon>asterids</taxon>
        <taxon>Ericales</taxon>
        <taxon>Actinidiaceae</taxon>
        <taxon>Actinidia</taxon>
    </lineage>
</organism>
<dbReference type="FunCoup" id="A0A2R6P9A9">
    <property type="interactions" value="53"/>
</dbReference>
<dbReference type="PANTHER" id="PTHR46284">
    <property type="entry name" value="PROTEIN KINESIN LIGHT CHAIN-RELATED 3"/>
    <property type="match status" value="1"/>
</dbReference>
<evidence type="ECO:0000256" key="2">
    <source>
        <dbReference type="SAM" id="MobiDB-lite"/>
    </source>
</evidence>
<gene>
    <name evidence="3" type="ORF">CEY00_Acc30630</name>
</gene>
<reference evidence="3 4" key="1">
    <citation type="submission" date="2017-07" db="EMBL/GenBank/DDBJ databases">
        <title>An improved, manually edited Actinidia chinensis var. chinensis (kiwifruit) genome highlights the challenges associated with draft genomes and gene prediction in plants.</title>
        <authorList>
            <person name="Pilkington S."/>
            <person name="Crowhurst R."/>
            <person name="Hilario E."/>
            <person name="Nardozza S."/>
            <person name="Fraser L."/>
            <person name="Peng Y."/>
            <person name="Gunaseelan K."/>
            <person name="Simpson R."/>
            <person name="Tahir J."/>
            <person name="Deroles S."/>
            <person name="Templeton K."/>
            <person name="Luo Z."/>
            <person name="Davy M."/>
            <person name="Cheng C."/>
            <person name="Mcneilage M."/>
            <person name="Scaglione D."/>
            <person name="Liu Y."/>
            <person name="Zhang Q."/>
            <person name="Datson P."/>
            <person name="De Silva N."/>
            <person name="Gardiner S."/>
            <person name="Bassett H."/>
            <person name="Chagne D."/>
            <person name="Mccallum J."/>
            <person name="Dzierzon H."/>
            <person name="Deng C."/>
            <person name="Wang Y.-Y."/>
            <person name="Barron N."/>
            <person name="Manako K."/>
            <person name="Bowen J."/>
            <person name="Foster T."/>
            <person name="Erridge Z."/>
            <person name="Tiffin H."/>
            <person name="Waite C."/>
            <person name="Davies K."/>
            <person name="Grierson E."/>
            <person name="Laing W."/>
            <person name="Kirk R."/>
            <person name="Chen X."/>
            <person name="Wood M."/>
            <person name="Montefiori M."/>
            <person name="Brummell D."/>
            <person name="Schwinn K."/>
            <person name="Catanach A."/>
            <person name="Fullerton C."/>
            <person name="Li D."/>
            <person name="Meiyalaghan S."/>
            <person name="Nieuwenhuizen N."/>
            <person name="Read N."/>
            <person name="Prakash R."/>
            <person name="Hunter D."/>
            <person name="Zhang H."/>
            <person name="Mckenzie M."/>
            <person name="Knabel M."/>
            <person name="Harris A."/>
            <person name="Allan A."/>
            <person name="Chen A."/>
            <person name="Janssen B."/>
            <person name="Plunkett B."/>
            <person name="Dwamena C."/>
            <person name="Voogd C."/>
            <person name="Leif D."/>
            <person name="Lafferty D."/>
            <person name="Souleyre E."/>
            <person name="Varkonyi-Gasic E."/>
            <person name="Gambi F."/>
            <person name="Hanley J."/>
            <person name="Yao J.-L."/>
            <person name="Cheung J."/>
            <person name="David K."/>
            <person name="Warren B."/>
            <person name="Marsh K."/>
            <person name="Snowden K."/>
            <person name="Lin-Wang K."/>
            <person name="Brian L."/>
            <person name="Martinez-Sanchez M."/>
            <person name="Wang M."/>
            <person name="Ileperuma N."/>
            <person name="Macnee N."/>
            <person name="Campin R."/>
            <person name="Mcatee P."/>
            <person name="Drummond R."/>
            <person name="Espley R."/>
            <person name="Ireland H."/>
            <person name="Wu R."/>
            <person name="Atkinson R."/>
            <person name="Karunairetnam S."/>
            <person name="Bulley S."/>
            <person name="Chunkath S."/>
            <person name="Hanley Z."/>
            <person name="Storey R."/>
            <person name="Thrimawithana A."/>
            <person name="Thomson S."/>
            <person name="David C."/>
            <person name="Testolin R."/>
        </authorList>
    </citation>
    <scope>NUCLEOTIDE SEQUENCE [LARGE SCALE GENOMIC DNA]</scope>
    <source>
        <strain evidence="4">cv. Red5</strain>
        <tissue evidence="3">Young leaf</tissue>
    </source>
</reference>
<reference evidence="4" key="2">
    <citation type="journal article" date="2018" name="BMC Genomics">
        <title>A manually annotated Actinidia chinensis var. chinensis (kiwifruit) genome highlights the challenges associated with draft genomes and gene prediction in plants.</title>
        <authorList>
            <person name="Pilkington S.M."/>
            <person name="Crowhurst R."/>
            <person name="Hilario E."/>
            <person name="Nardozza S."/>
            <person name="Fraser L."/>
            <person name="Peng Y."/>
            <person name="Gunaseelan K."/>
            <person name="Simpson R."/>
            <person name="Tahir J."/>
            <person name="Deroles S.C."/>
            <person name="Templeton K."/>
            <person name="Luo Z."/>
            <person name="Davy M."/>
            <person name="Cheng C."/>
            <person name="McNeilage M."/>
            <person name="Scaglione D."/>
            <person name="Liu Y."/>
            <person name="Zhang Q."/>
            <person name="Datson P."/>
            <person name="De Silva N."/>
            <person name="Gardiner S.E."/>
            <person name="Bassett H."/>
            <person name="Chagne D."/>
            <person name="McCallum J."/>
            <person name="Dzierzon H."/>
            <person name="Deng C."/>
            <person name="Wang Y.Y."/>
            <person name="Barron L."/>
            <person name="Manako K."/>
            <person name="Bowen J."/>
            <person name="Foster T.M."/>
            <person name="Erridge Z.A."/>
            <person name="Tiffin H."/>
            <person name="Waite C.N."/>
            <person name="Davies K.M."/>
            <person name="Grierson E.P."/>
            <person name="Laing W.A."/>
            <person name="Kirk R."/>
            <person name="Chen X."/>
            <person name="Wood M."/>
            <person name="Montefiori M."/>
            <person name="Brummell D.A."/>
            <person name="Schwinn K.E."/>
            <person name="Catanach A."/>
            <person name="Fullerton C."/>
            <person name="Li D."/>
            <person name="Meiyalaghan S."/>
            <person name="Nieuwenhuizen N."/>
            <person name="Read N."/>
            <person name="Prakash R."/>
            <person name="Hunter D."/>
            <person name="Zhang H."/>
            <person name="McKenzie M."/>
            <person name="Knabel M."/>
            <person name="Harris A."/>
            <person name="Allan A.C."/>
            <person name="Gleave A."/>
            <person name="Chen A."/>
            <person name="Janssen B.J."/>
            <person name="Plunkett B."/>
            <person name="Ampomah-Dwamena C."/>
            <person name="Voogd C."/>
            <person name="Leif D."/>
            <person name="Lafferty D."/>
            <person name="Souleyre E.J.F."/>
            <person name="Varkonyi-Gasic E."/>
            <person name="Gambi F."/>
            <person name="Hanley J."/>
            <person name="Yao J.L."/>
            <person name="Cheung J."/>
            <person name="David K.M."/>
            <person name="Warren B."/>
            <person name="Marsh K."/>
            <person name="Snowden K.C."/>
            <person name="Lin-Wang K."/>
            <person name="Brian L."/>
            <person name="Martinez-Sanchez M."/>
            <person name="Wang M."/>
            <person name="Ileperuma N."/>
            <person name="Macnee N."/>
            <person name="Campin R."/>
            <person name="McAtee P."/>
            <person name="Drummond R.S.M."/>
            <person name="Espley R.V."/>
            <person name="Ireland H.S."/>
            <person name="Wu R."/>
            <person name="Atkinson R.G."/>
            <person name="Karunairetnam S."/>
            <person name="Bulley S."/>
            <person name="Chunkath S."/>
            <person name="Hanley Z."/>
            <person name="Storey R."/>
            <person name="Thrimawithana A.H."/>
            <person name="Thomson S."/>
            <person name="David C."/>
            <person name="Testolin R."/>
            <person name="Huang H."/>
            <person name="Hellens R.P."/>
            <person name="Schaffer R.J."/>
        </authorList>
    </citation>
    <scope>NUCLEOTIDE SEQUENCE [LARGE SCALE GENOMIC DNA]</scope>
    <source>
        <strain evidence="4">cv. Red5</strain>
    </source>
</reference>
<dbReference type="Gene3D" id="1.25.40.10">
    <property type="entry name" value="Tetratricopeptide repeat domain"/>
    <property type="match status" value="3"/>
</dbReference>
<dbReference type="SMART" id="SM00028">
    <property type="entry name" value="TPR"/>
    <property type="match status" value="10"/>
</dbReference>
<dbReference type="Gramene" id="PSR87583">
    <property type="protein sequence ID" value="PSR87583"/>
    <property type="gene ID" value="CEY00_Acc30630"/>
</dbReference>
<dbReference type="OMA" id="KEYGPCH"/>
<keyword evidence="4" id="KW-1185">Reference proteome</keyword>
<dbReference type="AlphaFoldDB" id="A0A2R6P9A9"/>
<name>A0A2R6P9A9_ACTCC</name>
<dbReference type="PROSITE" id="PS50005">
    <property type="entry name" value="TPR"/>
    <property type="match status" value="1"/>
</dbReference>
<feature type="repeat" description="TPR" evidence="1">
    <location>
        <begin position="416"/>
        <end position="449"/>
    </location>
</feature>